<name>A0A564US10_9FIRM</name>
<dbReference type="CDD" id="cd18032">
    <property type="entry name" value="DEXHc_RE_I_III_res"/>
    <property type="match status" value="1"/>
</dbReference>
<dbReference type="GO" id="GO:0016787">
    <property type="term" value="F:hydrolase activity"/>
    <property type="evidence" value="ECO:0007669"/>
    <property type="project" value="InterPro"/>
</dbReference>
<dbReference type="RefSeq" id="WP_144101533.1">
    <property type="nucleotide sequence ID" value="NZ_CABHNM010000072.1"/>
</dbReference>
<protein>
    <submittedName>
        <fullName evidence="3">Type I restriction enzyme EcoKI subunit R</fullName>
    </submittedName>
</protein>
<sequence length="834" mass="97410">MAQSNFEERIDTYEIESTNVMTGDRERSRYLYYQLKMSMAEAKQIDIIVSFLMESGVRMLLNDMKRALDRGVKIRILTGNYLGITQPSALYLIKSELGDRVDLRLYNETSRSFHPKSYIFHYESSNEIYIGSSNISKSALTSGIEWNYRFSDTLDKKNYELFYATFEDLFLNHSIIIDDEELKRYSKAWKKPAVSRDLAKYDAAEENEDKNAENVRMMYRPRGAQIEALYALQESRMEGAAKGLVYAATGIGKTYLAAFDSAKYERVLFVAHREEILKQAAVSFKNVRNSADYGFFDGKEKDTDKSVIFASVATLGRPEYLNEAYFPADYFDYVIIDEFHHAVTDQYRRIVEYFQSQFLLGLTATPERMDGKNIYEICDYNVPYQISLKEAINKGMLVPFHYYGVYDETDYSGLRIVKGRYDEQELNQAYIGNERRYDLIYKYYRKYRSSRAIGFCCSRQHAEDMAKEFCQRGIASAAVYSGENGAYAEERNEAIRKLKNGEIRVIFSVDMFNEGADIASLDMVMFLRPTESPVVFLQQLGRGLRLCKGKEYLNVLDFIGNYEKAGKAPLLLSGEQSFNKKGSCEYQDLEYPDDCIVDFDMHLIDLFKEMDKKKLTLKMQIQQEYYRVKELLDGKRPSRMDLFTYMNDEIYRICVSGSHAKENPFQHYLDFLYEFDELSEDEQKLYAGIGREFIQTIETTEMQKVYKMPILYSFYNHGNIRLAVTDEEVLESWKKFFDTGTNWKDFPNVNTYEDYKKVTDKQHLSKVKRMPIRYLKASGKGFFVEKDGYALALRDEIGDVVGNVAFAEQMRDVLGYRSLEYYRRRYEGNRGERK</sequence>
<dbReference type="Gene3D" id="3.40.50.300">
    <property type="entry name" value="P-loop containing nucleotide triphosphate hydrolases"/>
    <property type="match status" value="2"/>
</dbReference>
<dbReference type="PANTHER" id="PTHR47396:SF1">
    <property type="entry name" value="ATP-DEPENDENT HELICASE IRC3-RELATED"/>
    <property type="match status" value="1"/>
</dbReference>
<proteinExistence type="predicted"/>
<gene>
    <name evidence="3" type="ORF">DLSSTS7063_02998</name>
</gene>
<accession>A0A564US10</accession>
<dbReference type="AlphaFoldDB" id="A0A564US10"/>
<dbReference type="Pfam" id="PF00271">
    <property type="entry name" value="Helicase_C"/>
    <property type="match status" value="1"/>
</dbReference>
<dbReference type="InterPro" id="IPR050742">
    <property type="entry name" value="Helicase_Restrict-Modif_Enz"/>
</dbReference>
<dbReference type="InterPro" id="IPR014001">
    <property type="entry name" value="Helicase_ATP-bd"/>
</dbReference>
<dbReference type="CDD" id="cd09205">
    <property type="entry name" value="PLDc_N_DEXD_b3"/>
    <property type="match status" value="1"/>
</dbReference>
<dbReference type="PANTHER" id="PTHR47396">
    <property type="entry name" value="TYPE I RESTRICTION ENZYME ECOKI R PROTEIN"/>
    <property type="match status" value="1"/>
</dbReference>
<dbReference type="InterPro" id="IPR006935">
    <property type="entry name" value="Helicase/UvrB_N"/>
</dbReference>
<dbReference type="Proteomes" id="UP000398619">
    <property type="component" value="Unassembled WGS sequence"/>
</dbReference>
<dbReference type="InterPro" id="IPR001650">
    <property type="entry name" value="Helicase_C-like"/>
</dbReference>
<dbReference type="PROSITE" id="PS51192">
    <property type="entry name" value="HELICASE_ATP_BIND_1"/>
    <property type="match status" value="1"/>
</dbReference>
<dbReference type="GO" id="GO:0003677">
    <property type="term" value="F:DNA binding"/>
    <property type="evidence" value="ECO:0007669"/>
    <property type="project" value="InterPro"/>
</dbReference>
<evidence type="ECO:0000259" key="2">
    <source>
        <dbReference type="PROSITE" id="PS51194"/>
    </source>
</evidence>
<dbReference type="GO" id="GO:0005524">
    <property type="term" value="F:ATP binding"/>
    <property type="evidence" value="ECO:0007669"/>
    <property type="project" value="InterPro"/>
</dbReference>
<evidence type="ECO:0000313" key="3">
    <source>
        <dbReference type="EMBL" id="VUX22455.1"/>
    </source>
</evidence>
<dbReference type="InterPro" id="IPR027417">
    <property type="entry name" value="P-loop_NTPase"/>
</dbReference>
<dbReference type="SUPFAM" id="SSF52540">
    <property type="entry name" value="P-loop containing nucleoside triphosphate hydrolases"/>
    <property type="match status" value="1"/>
</dbReference>
<dbReference type="Pfam" id="PF04851">
    <property type="entry name" value="ResIII"/>
    <property type="match status" value="1"/>
</dbReference>
<feature type="domain" description="Helicase ATP-binding" evidence="1">
    <location>
        <begin position="234"/>
        <end position="384"/>
    </location>
</feature>
<evidence type="ECO:0000313" key="4">
    <source>
        <dbReference type="Proteomes" id="UP000398619"/>
    </source>
</evidence>
<dbReference type="SUPFAM" id="SSF56024">
    <property type="entry name" value="Phospholipase D/nuclease"/>
    <property type="match status" value="1"/>
</dbReference>
<dbReference type="PROSITE" id="PS51194">
    <property type="entry name" value="HELICASE_CTER"/>
    <property type="match status" value="1"/>
</dbReference>
<dbReference type="Gene3D" id="3.30.870.10">
    <property type="entry name" value="Endonuclease Chain A"/>
    <property type="match status" value="1"/>
</dbReference>
<dbReference type="EMBL" id="CABHNM010000072">
    <property type="protein sequence ID" value="VUX22455.1"/>
    <property type="molecule type" value="Genomic_DNA"/>
</dbReference>
<reference evidence="3 4" key="1">
    <citation type="submission" date="2019-07" db="EMBL/GenBank/DDBJ databases">
        <authorList>
            <person name="Hibberd C M."/>
            <person name="Gehrig L. J."/>
            <person name="Chang H.-W."/>
            <person name="Venkatesh S."/>
        </authorList>
    </citation>
    <scope>NUCLEOTIDE SEQUENCE [LARGE SCALE GENOMIC DNA]</scope>
    <source>
        <strain evidence="3">Dorea_longicatena_SSTS_Bg7063</strain>
    </source>
</reference>
<dbReference type="SMART" id="SM00487">
    <property type="entry name" value="DEXDc"/>
    <property type="match status" value="1"/>
</dbReference>
<dbReference type="SMART" id="SM00490">
    <property type="entry name" value="HELICc"/>
    <property type="match status" value="1"/>
</dbReference>
<dbReference type="CDD" id="cd18799">
    <property type="entry name" value="SF2_C_EcoAI-like"/>
    <property type="match status" value="1"/>
</dbReference>
<organism evidence="3 4">
    <name type="scientific">Dorea longicatena</name>
    <dbReference type="NCBI Taxonomy" id="88431"/>
    <lineage>
        <taxon>Bacteria</taxon>
        <taxon>Bacillati</taxon>
        <taxon>Bacillota</taxon>
        <taxon>Clostridia</taxon>
        <taxon>Lachnospirales</taxon>
        <taxon>Lachnospiraceae</taxon>
        <taxon>Dorea</taxon>
    </lineage>
</organism>
<dbReference type="Pfam" id="PF13091">
    <property type="entry name" value="PLDc_2"/>
    <property type="match status" value="1"/>
</dbReference>
<feature type="domain" description="Helicase C-terminal" evidence="2">
    <location>
        <begin position="439"/>
        <end position="597"/>
    </location>
</feature>
<dbReference type="GO" id="GO:0005829">
    <property type="term" value="C:cytosol"/>
    <property type="evidence" value="ECO:0007669"/>
    <property type="project" value="TreeGrafter"/>
</dbReference>
<evidence type="ECO:0000259" key="1">
    <source>
        <dbReference type="PROSITE" id="PS51192"/>
    </source>
</evidence>
<dbReference type="InterPro" id="IPR025202">
    <property type="entry name" value="PLD-like_dom"/>
</dbReference>